<evidence type="ECO:0000256" key="5">
    <source>
        <dbReference type="SAM" id="MobiDB-lite"/>
    </source>
</evidence>
<dbReference type="Gene3D" id="1.20.120.1760">
    <property type="match status" value="1"/>
</dbReference>
<feature type="transmembrane region" description="Helical" evidence="6">
    <location>
        <begin position="104"/>
        <end position="137"/>
    </location>
</feature>
<dbReference type="Proteomes" id="UP001158067">
    <property type="component" value="Unassembled WGS sequence"/>
</dbReference>
<comment type="similarity">
    <text evidence="4">Belongs to the CDP-alcohol phosphatidyltransferase class-I family.</text>
</comment>
<reference evidence="7 8" key="1">
    <citation type="submission" date="2017-05" db="EMBL/GenBank/DDBJ databases">
        <authorList>
            <person name="Varghese N."/>
            <person name="Submissions S."/>
        </authorList>
    </citation>
    <scope>NUCLEOTIDE SEQUENCE [LARGE SCALE GENOMIC DNA]</scope>
    <source>
        <strain evidence="7 8">DSM 25457</strain>
    </source>
</reference>
<keyword evidence="2 4" id="KW-0808">Transferase</keyword>
<organism evidence="7 8">
    <name type="scientific">Neorhodopirellula lusitana</name>
    <dbReference type="NCBI Taxonomy" id="445327"/>
    <lineage>
        <taxon>Bacteria</taxon>
        <taxon>Pseudomonadati</taxon>
        <taxon>Planctomycetota</taxon>
        <taxon>Planctomycetia</taxon>
        <taxon>Pirellulales</taxon>
        <taxon>Pirellulaceae</taxon>
        <taxon>Neorhodopirellula</taxon>
    </lineage>
</organism>
<evidence type="ECO:0000256" key="1">
    <source>
        <dbReference type="ARBA" id="ARBA00004370"/>
    </source>
</evidence>
<dbReference type="InterPro" id="IPR043130">
    <property type="entry name" value="CDP-OH_PTrfase_TM_dom"/>
</dbReference>
<evidence type="ECO:0000256" key="3">
    <source>
        <dbReference type="ARBA" id="ARBA00023136"/>
    </source>
</evidence>
<keyword evidence="6" id="KW-1133">Transmembrane helix</keyword>
<dbReference type="EMBL" id="FXUG01000003">
    <property type="protein sequence ID" value="SMP51447.1"/>
    <property type="molecule type" value="Genomic_DNA"/>
</dbReference>
<comment type="subcellular location">
    <subcellularLocation>
        <location evidence="1">Membrane</location>
    </subcellularLocation>
</comment>
<accession>A0ABY1Q0C1</accession>
<dbReference type="Pfam" id="PF01066">
    <property type="entry name" value="CDP-OH_P_transf"/>
    <property type="match status" value="1"/>
</dbReference>
<dbReference type="InterPro" id="IPR014472">
    <property type="entry name" value="CHOPT"/>
</dbReference>
<sequence>MSLRVSHSLLDPILGPRLKALYPALHIPRWFPPEGIVLIGHLSAILGAIGFAFSTTTWWGGILGCLGVVGNHTADCVDGTHARTTGQCRNGGELLDHFTDPLSFAYILIGLAVAIGRLDFGIAAVCCLFATAVLTNIKAKMTGEFTLATFGPTEFKTALAISGLVLSLGTTTMLGATFAATFAFWGYAAMLVAGIAMLLHQLVISVKEVNQSNAPIDTQEWITREDLNRTASLNNPLAKQSQQVQAQSRRHPSTASFMHRPLDA</sequence>
<feature type="compositionally biased region" description="Polar residues" evidence="5">
    <location>
        <begin position="238"/>
        <end position="247"/>
    </location>
</feature>
<feature type="transmembrane region" description="Helical" evidence="6">
    <location>
        <begin position="35"/>
        <end position="53"/>
    </location>
</feature>
<evidence type="ECO:0000256" key="6">
    <source>
        <dbReference type="SAM" id="Phobius"/>
    </source>
</evidence>
<keyword evidence="8" id="KW-1185">Reference proteome</keyword>
<keyword evidence="3 6" id="KW-0472">Membrane</keyword>
<keyword evidence="6" id="KW-0812">Transmembrane</keyword>
<protein>
    <submittedName>
        <fullName evidence="7">CDP-alcohol phosphatidyltransferase</fullName>
    </submittedName>
</protein>
<dbReference type="RefSeq" id="WP_283432062.1">
    <property type="nucleotide sequence ID" value="NZ_FXUG01000003.1"/>
</dbReference>
<dbReference type="PROSITE" id="PS00379">
    <property type="entry name" value="CDP_ALCOHOL_P_TRANSF"/>
    <property type="match status" value="1"/>
</dbReference>
<evidence type="ECO:0000256" key="2">
    <source>
        <dbReference type="ARBA" id="ARBA00022679"/>
    </source>
</evidence>
<proteinExistence type="inferred from homology"/>
<feature type="transmembrane region" description="Helical" evidence="6">
    <location>
        <begin position="184"/>
        <end position="204"/>
    </location>
</feature>
<dbReference type="InterPro" id="IPR048254">
    <property type="entry name" value="CDP_ALCOHOL_P_TRANSF_CS"/>
</dbReference>
<dbReference type="PANTHER" id="PTHR10414:SF37">
    <property type="entry name" value="BB IN A BOXCAR, ISOFORM C"/>
    <property type="match status" value="1"/>
</dbReference>
<feature type="region of interest" description="Disordered" evidence="5">
    <location>
        <begin position="238"/>
        <end position="264"/>
    </location>
</feature>
<feature type="transmembrane region" description="Helical" evidence="6">
    <location>
        <begin position="158"/>
        <end position="178"/>
    </location>
</feature>
<dbReference type="InterPro" id="IPR000462">
    <property type="entry name" value="CDP-OH_P_trans"/>
</dbReference>
<dbReference type="PANTHER" id="PTHR10414">
    <property type="entry name" value="ETHANOLAMINEPHOSPHOTRANSFERASE"/>
    <property type="match status" value="1"/>
</dbReference>
<gene>
    <name evidence="7" type="ORF">SAMN06265222_103274</name>
</gene>
<evidence type="ECO:0000313" key="7">
    <source>
        <dbReference type="EMBL" id="SMP51447.1"/>
    </source>
</evidence>
<name>A0ABY1Q0C1_9BACT</name>
<evidence type="ECO:0000313" key="8">
    <source>
        <dbReference type="Proteomes" id="UP001158067"/>
    </source>
</evidence>
<evidence type="ECO:0000256" key="4">
    <source>
        <dbReference type="RuleBase" id="RU003750"/>
    </source>
</evidence>
<comment type="caution">
    <text evidence="7">The sequence shown here is derived from an EMBL/GenBank/DDBJ whole genome shotgun (WGS) entry which is preliminary data.</text>
</comment>